<dbReference type="GO" id="GO:0005912">
    <property type="term" value="C:adherens junction"/>
    <property type="evidence" value="ECO:0007669"/>
    <property type="project" value="TreeGrafter"/>
</dbReference>
<organism evidence="6 7">
    <name type="scientific">Chloebia gouldiae</name>
    <name type="common">Gouldian finch</name>
    <name type="synonym">Erythrura gouldiae</name>
    <dbReference type="NCBI Taxonomy" id="44316"/>
    <lineage>
        <taxon>Eukaryota</taxon>
        <taxon>Metazoa</taxon>
        <taxon>Chordata</taxon>
        <taxon>Craniata</taxon>
        <taxon>Vertebrata</taxon>
        <taxon>Euteleostomi</taxon>
        <taxon>Archelosauria</taxon>
        <taxon>Archosauria</taxon>
        <taxon>Dinosauria</taxon>
        <taxon>Saurischia</taxon>
        <taxon>Theropoda</taxon>
        <taxon>Coelurosauria</taxon>
        <taxon>Aves</taxon>
        <taxon>Neognathae</taxon>
        <taxon>Neoaves</taxon>
        <taxon>Telluraves</taxon>
        <taxon>Australaves</taxon>
        <taxon>Passeriformes</taxon>
        <taxon>Passeroidea</taxon>
        <taxon>Passeridae</taxon>
        <taxon>Chloebia</taxon>
    </lineage>
</organism>
<dbReference type="PANTHER" id="PTHR10372:SF3">
    <property type="entry name" value="PLAKOPHILIN-1"/>
    <property type="match status" value="1"/>
</dbReference>
<evidence type="ECO:0000256" key="4">
    <source>
        <dbReference type="ARBA" id="ARBA00022889"/>
    </source>
</evidence>
<dbReference type="Pfam" id="PF00514">
    <property type="entry name" value="Arm"/>
    <property type="match status" value="1"/>
</dbReference>
<dbReference type="InterPro" id="IPR028435">
    <property type="entry name" value="Plakophilin/d_Catenin"/>
</dbReference>
<comment type="similarity">
    <text evidence="2">Belongs to the beta-catenin family.</text>
</comment>
<evidence type="ECO:0000313" key="7">
    <source>
        <dbReference type="Proteomes" id="UP000276834"/>
    </source>
</evidence>
<keyword evidence="7" id="KW-1185">Reference proteome</keyword>
<dbReference type="EMBL" id="QUSF01000078">
    <property type="protein sequence ID" value="RLV95327.1"/>
    <property type="molecule type" value="Genomic_DNA"/>
</dbReference>
<comment type="caution">
    <text evidence="6">The sequence shown here is derived from an EMBL/GenBank/DDBJ whole genome shotgun (WGS) entry which is preliminary data.</text>
</comment>
<dbReference type="InterPro" id="IPR000225">
    <property type="entry name" value="Armadillo"/>
</dbReference>
<dbReference type="InterPro" id="IPR011989">
    <property type="entry name" value="ARM-like"/>
</dbReference>
<dbReference type="Gene3D" id="1.25.10.10">
    <property type="entry name" value="Leucine-rich Repeat Variant"/>
    <property type="match status" value="1"/>
</dbReference>
<evidence type="ECO:0000256" key="1">
    <source>
        <dbReference type="ARBA" id="ARBA00004282"/>
    </source>
</evidence>
<dbReference type="SUPFAM" id="SSF48371">
    <property type="entry name" value="ARM repeat"/>
    <property type="match status" value="1"/>
</dbReference>
<dbReference type="AlphaFoldDB" id="A0A3L8S3E8"/>
<keyword evidence="5" id="KW-0965">Cell junction</keyword>
<dbReference type="PANTHER" id="PTHR10372">
    <property type="entry name" value="PLAKOPHILLIN-RELATED"/>
    <property type="match status" value="1"/>
</dbReference>
<evidence type="ECO:0000313" key="6">
    <source>
        <dbReference type="EMBL" id="RLV95327.1"/>
    </source>
</evidence>
<evidence type="ECO:0000256" key="3">
    <source>
        <dbReference type="ARBA" id="ARBA00022737"/>
    </source>
</evidence>
<dbReference type="Proteomes" id="UP000276834">
    <property type="component" value="Unassembled WGS sequence"/>
</dbReference>
<dbReference type="InterPro" id="IPR016024">
    <property type="entry name" value="ARM-type_fold"/>
</dbReference>
<dbReference type="GO" id="GO:0005634">
    <property type="term" value="C:nucleus"/>
    <property type="evidence" value="ECO:0007669"/>
    <property type="project" value="TreeGrafter"/>
</dbReference>
<evidence type="ECO:0000256" key="5">
    <source>
        <dbReference type="ARBA" id="ARBA00022949"/>
    </source>
</evidence>
<dbReference type="GO" id="GO:0098609">
    <property type="term" value="P:cell-cell adhesion"/>
    <property type="evidence" value="ECO:0007669"/>
    <property type="project" value="InterPro"/>
</dbReference>
<dbReference type="GO" id="GO:0005737">
    <property type="term" value="C:cytoplasm"/>
    <property type="evidence" value="ECO:0007669"/>
    <property type="project" value="TreeGrafter"/>
</dbReference>
<dbReference type="OrthoDB" id="3245100at2759"/>
<evidence type="ECO:0000256" key="2">
    <source>
        <dbReference type="ARBA" id="ARBA00005462"/>
    </source>
</evidence>
<reference evidence="6 7" key="1">
    <citation type="journal article" date="2018" name="Proc. R. Soc. B">
        <title>A non-coding region near Follistatin controls head colour polymorphism in the Gouldian finch.</title>
        <authorList>
            <person name="Toomey M.B."/>
            <person name="Marques C.I."/>
            <person name="Andrade P."/>
            <person name="Araujo P.M."/>
            <person name="Sabatino S."/>
            <person name="Gazda M.A."/>
            <person name="Afonso S."/>
            <person name="Lopes R.J."/>
            <person name="Corbo J.C."/>
            <person name="Carneiro M."/>
        </authorList>
    </citation>
    <scope>NUCLEOTIDE SEQUENCE [LARGE SCALE GENOMIC DNA]</scope>
    <source>
        <strain evidence="6">Red01</strain>
        <tissue evidence="6">Muscle</tissue>
    </source>
</reference>
<name>A0A3L8S3E8_CHLGU</name>
<keyword evidence="4" id="KW-0130">Cell adhesion</keyword>
<dbReference type="GO" id="GO:0005886">
    <property type="term" value="C:plasma membrane"/>
    <property type="evidence" value="ECO:0007669"/>
    <property type="project" value="TreeGrafter"/>
</dbReference>
<gene>
    <name evidence="6" type="ORF">DV515_00012891</name>
</gene>
<protein>
    <submittedName>
        <fullName evidence="6">Uncharacterized protein</fullName>
    </submittedName>
</protein>
<proteinExistence type="inferred from homology"/>
<keyword evidence="3" id="KW-0677">Repeat</keyword>
<accession>A0A3L8S3E8</accession>
<sequence length="179" mass="20003">MQSVENCICILHNLSYRLDAEVPNKYTQLNHMARSVYMDKTLTGCFNSRSGKMENDEYGVPLPEEDFKPKGPSWLYHSDAIRTYLSLMDQSKKDATLEACAGALQNLTASRGLVRTSLSSTCIYPNVSALPWNQRVSKVGKTSKVTDRHHFSAMKKENVLLKSQGTTSSLSIVFDPVGY</sequence>
<comment type="subcellular location">
    <subcellularLocation>
        <location evidence="1">Cell junction</location>
    </subcellularLocation>
</comment>